<proteinExistence type="predicted"/>
<dbReference type="AlphaFoldDB" id="A0A2H0NF88"/>
<sequence length="157" mass="18014">MFKLLIKAYRDLKEFFFDLQDLDDRRKKIWFILATSLSITLVLIIWFIHFNNFVSLNSNQNPISQGQSAQDESAPGAISEKTSSESFWSVFGRGFKISFKNIGGYFESLINNVAEQLKHWEDFSKNLFSKTNDFSSQGAQLNFVFKGLEPIPSTPLP</sequence>
<comment type="caution">
    <text evidence="2">The sequence shown here is derived from an EMBL/GenBank/DDBJ whole genome shotgun (WGS) entry which is preliminary data.</text>
</comment>
<name>A0A2H0NF88_9BACT</name>
<accession>A0A2H0NF88</accession>
<evidence type="ECO:0000256" key="1">
    <source>
        <dbReference type="SAM" id="Phobius"/>
    </source>
</evidence>
<evidence type="ECO:0000313" key="3">
    <source>
        <dbReference type="Proteomes" id="UP000228867"/>
    </source>
</evidence>
<reference evidence="2 3" key="1">
    <citation type="submission" date="2017-09" db="EMBL/GenBank/DDBJ databases">
        <title>Depth-based differentiation of microbial function through sediment-hosted aquifers and enrichment of novel symbionts in the deep terrestrial subsurface.</title>
        <authorList>
            <person name="Probst A.J."/>
            <person name="Ladd B."/>
            <person name="Jarett J.K."/>
            <person name="Geller-Mcgrath D.E."/>
            <person name="Sieber C.M."/>
            <person name="Emerson J.B."/>
            <person name="Anantharaman K."/>
            <person name="Thomas B.C."/>
            <person name="Malmstrom R."/>
            <person name="Stieglmeier M."/>
            <person name="Klingl A."/>
            <person name="Woyke T."/>
            <person name="Ryan C.M."/>
            <person name="Banfield J.F."/>
        </authorList>
    </citation>
    <scope>NUCLEOTIDE SEQUENCE [LARGE SCALE GENOMIC DNA]</scope>
    <source>
        <strain evidence="2">CG11_big_fil_rev_8_21_14_0_20_38_23</strain>
    </source>
</reference>
<keyword evidence="1" id="KW-0472">Membrane</keyword>
<protein>
    <submittedName>
        <fullName evidence="2">Uncharacterized protein</fullName>
    </submittedName>
</protein>
<keyword evidence="1" id="KW-1133">Transmembrane helix</keyword>
<dbReference type="Proteomes" id="UP000228867">
    <property type="component" value="Unassembled WGS sequence"/>
</dbReference>
<organism evidence="2 3">
    <name type="scientific">Candidatus Jorgensenbacteria bacterium CG11_big_fil_rev_8_21_14_0_20_38_23</name>
    <dbReference type="NCBI Taxonomy" id="1974594"/>
    <lineage>
        <taxon>Bacteria</taxon>
        <taxon>Candidatus Joergenseniibacteriota</taxon>
    </lineage>
</organism>
<keyword evidence="1" id="KW-0812">Transmembrane</keyword>
<feature type="transmembrane region" description="Helical" evidence="1">
    <location>
        <begin position="29"/>
        <end position="48"/>
    </location>
</feature>
<evidence type="ECO:0000313" key="2">
    <source>
        <dbReference type="EMBL" id="PIR06746.1"/>
    </source>
</evidence>
<gene>
    <name evidence="2" type="ORF">COV54_02255</name>
</gene>
<dbReference type="EMBL" id="PCWR01000049">
    <property type="protein sequence ID" value="PIR06746.1"/>
    <property type="molecule type" value="Genomic_DNA"/>
</dbReference>